<dbReference type="AlphaFoldDB" id="A0A8T0G8G5"/>
<comment type="similarity">
    <text evidence="1 6">Belongs to the cytochrome P450 family.</text>
</comment>
<evidence type="ECO:0008006" key="10">
    <source>
        <dbReference type="Google" id="ProtNLM"/>
    </source>
</evidence>
<dbReference type="Proteomes" id="UP000822688">
    <property type="component" value="Chromosome 12"/>
</dbReference>
<keyword evidence="6" id="KW-0503">Monooxygenase</keyword>
<dbReference type="InterPro" id="IPR002401">
    <property type="entry name" value="Cyt_P450_E_grp-I"/>
</dbReference>
<keyword evidence="7" id="KW-1133">Transmembrane helix</keyword>
<keyword evidence="5 6" id="KW-0349">Heme</keyword>
<dbReference type="PANTHER" id="PTHR47944">
    <property type="entry name" value="CYTOCHROME P450 98A9"/>
    <property type="match status" value="1"/>
</dbReference>
<dbReference type="PROSITE" id="PS00086">
    <property type="entry name" value="CYTOCHROME_P450"/>
    <property type="match status" value="1"/>
</dbReference>
<sequence>MDISSSSDRNILDRVNAWREDAMVSKDQLKIFNGTIVTVCFIVLLSVYGLSRRMGKANKLLPPGPRPLPLVGNLFLLGERTHQALAQLAKQYGNIMTLYFGSARVVVVSDAVMAKELYSVSDANFASRPIHSLMKTSSKKLKLSGEEVISMGITTYNPKVREMRQLCISELFTAQKLEIMKSVRFEELQRMMATFKDLAMRADGGPVKIRSVVSEYALRSSCRTVFNKAFLHSEGLPKSESSLHPEAFRKWEEVNGMLLAEKNIADIIPLFRILFGSLDLQGVEARWTYVTKLKLGWTTSVVEWYQQHPRSENVVGEPGTDFADTLLNLGEAKYSTTAIKSFLSELLGAGADTTGTTLEWMLLELARHPQINERLQKEVDAKFGMLRPVEEDEAAQLPYLQAFVKEVLRLHPPAVLAIPHCNTEDAMLGGYHIPAGTAVIPNLWAIQRDPKAWGEDASVFNPDRFLGSDLNVNGTSYQFLPFGAGRRICPGRPLAMRALYAAAGSFVHAFEWSAPPGVELNANEGTNGLNIRTEHPLFLRISLRPAAALYQLPPKFASTWNT</sequence>
<protein>
    <recommendedName>
        <fullName evidence="10">Cytochrome P450</fullName>
    </recommendedName>
</protein>
<evidence type="ECO:0000256" key="7">
    <source>
        <dbReference type="SAM" id="Phobius"/>
    </source>
</evidence>
<comment type="cofactor">
    <cofactor evidence="5">
        <name>heme</name>
        <dbReference type="ChEBI" id="CHEBI:30413"/>
    </cofactor>
</comment>
<keyword evidence="7" id="KW-0472">Membrane</keyword>
<evidence type="ECO:0000256" key="5">
    <source>
        <dbReference type="PIRSR" id="PIRSR602401-1"/>
    </source>
</evidence>
<evidence type="ECO:0000313" key="9">
    <source>
        <dbReference type="Proteomes" id="UP000822688"/>
    </source>
</evidence>
<comment type="caution">
    <text evidence="8">The sequence shown here is derived from an EMBL/GenBank/DDBJ whole genome shotgun (WGS) entry which is preliminary data.</text>
</comment>
<keyword evidence="3 6" id="KW-0560">Oxidoreductase</keyword>
<dbReference type="InterPro" id="IPR017972">
    <property type="entry name" value="Cyt_P450_CS"/>
</dbReference>
<dbReference type="InterPro" id="IPR001128">
    <property type="entry name" value="Cyt_P450"/>
</dbReference>
<evidence type="ECO:0000313" key="8">
    <source>
        <dbReference type="EMBL" id="KAG0554188.1"/>
    </source>
</evidence>
<dbReference type="Pfam" id="PF00067">
    <property type="entry name" value="p450"/>
    <property type="match status" value="1"/>
</dbReference>
<dbReference type="PRINTS" id="PR00463">
    <property type="entry name" value="EP450I"/>
</dbReference>
<reference evidence="8" key="1">
    <citation type="submission" date="2020-06" db="EMBL/GenBank/DDBJ databases">
        <title>WGS assembly of Ceratodon purpureus strain R40.</title>
        <authorList>
            <person name="Carey S.B."/>
            <person name="Jenkins J."/>
            <person name="Shu S."/>
            <person name="Lovell J.T."/>
            <person name="Sreedasyam A."/>
            <person name="Maumus F."/>
            <person name="Tiley G.P."/>
            <person name="Fernandez-Pozo N."/>
            <person name="Barry K."/>
            <person name="Chen C."/>
            <person name="Wang M."/>
            <person name="Lipzen A."/>
            <person name="Daum C."/>
            <person name="Saski C.A."/>
            <person name="Payton A.C."/>
            <person name="Mcbreen J.C."/>
            <person name="Conrad R.E."/>
            <person name="Kollar L.M."/>
            <person name="Olsson S."/>
            <person name="Huttunen S."/>
            <person name="Landis J.B."/>
            <person name="Wickett N.J."/>
            <person name="Johnson M.G."/>
            <person name="Rensing S.A."/>
            <person name="Grimwood J."/>
            <person name="Schmutz J."/>
            <person name="Mcdaniel S.F."/>
        </authorList>
    </citation>
    <scope>NUCLEOTIDE SEQUENCE</scope>
    <source>
        <strain evidence="8">R40</strain>
    </source>
</reference>
<dbReference type="PANTHER" id="PTHR47944:SF19">
    <property type="entry name" value="CYTOCHROME P450 77A4"/>
    <property type="match status" value="1"/>
</dbReference>
<gene>
    <name evidence="8" type="ORF">KC19_12G070800</name>
</gene>
<dbReference type="GO" id="GO:0005506">
    <property type="term" value="F:iron ion binding"/>
    <property type="evidence" value="ECO:0007669"/>
    <property type="project" value="InterPro"/>
</dbReference>
<dbReference type="GO" id="GO:0016705">
    <property type="term" value="F:oxidoreductase activity, acting on paired donors, with incorporation or reduction of molecular oxygen"/>
    <property type="evidence" value="ECO:0007669"/>
    <property type="project" value="InterPro"/>
</dbReference>
<keyword evidence="2 5" id="KW-0479">Metal-binding</keyword>
<evidence type="ECO:0000256" key="3">
    <source>
        <dbReference type="ARBA" id="ARBA00023002"/>
    </source>
</evidence>
<keyword evidence="7" id="KW-0812">Transmembrane</keyword>
<dbReference type="Gene3D" id="1.10.630.10">
    <property type="entry name" value="Cytochrome P450"/>
    <property type="match status" value="1"/>
</dbReference>
<dbReference type="GO" id="GO:0004497">
    <property type="term" value="F:monooxygenase activity"/>
    <property type="evidence" value="ECO:0007669"/>
    <property type="project" value="UniProtKB-KW"/>
</dbReference>
<organism evidence="8 9">
    <name type="scientific">Ceratodon purpureus</name>
    <name type="common">Fire moss</name>
    <name type="synonym">Dicranum purpureum</name>
    <dbReference type="NCBI Taxonomy" id="3225"/>
    <lineage>
        <taxon>Eukaryota</taxon>
        <taxon>Viridiplantae</taxon>
        <taxon>Streptophyta</taxon>
        <taxon>Embryophyta</taxon>
        <taxon>Bryophyta</taxon>
        <taxon>Bryophytina</taxon>
        <taxon>Bryopsida</taxon>
        <taxon>Dicranidae</taxon>
        <taxon>Pseudoditrichales</taxon>
        <taxon>Ditrichaceae</taxon>
        <taxon>Ceratodon</taxon>
    </lineage>
</organism>
<keyword evidence="9" id="KW-1185">Reference proteome</keyword>
<keyword evidence="4 5" id="KW-0408">Iron</keyword>
<feature type="transmembrane region" description="Helical" evidence="7">
    <location>
        <begin position="31"/>
        <end position="50"/>
    </location>
</feature>
<dbReference type="GO" id="GO:0020037">
    <property type="term" value="F:heme binding"/>
    <property type="evidence" value="ECO:0007669"/>
    <property type="project" value="InterPro"/>
</dbReference>
<dbReference type="InterPro" id="IPR036396">
    <property type="entry name" value="Cyt_P450_sf"/>
</dbReference>
<dbReference type="PRINTS" id="PR00385">
    <property type="entry name" value="P450"/>
</dbReference>
<feature type="binding site" description="axial binding residue" evidence="5">
    <location>
        <position position="489"/>
    </location>
    <ligand>
        <name>heme</name>
        <dbReference type="ChEBI" id="CHEBI:30413"/>
    </ligand>
    <ligandPart>
        <name>Fe</name>
        <dbReference type="ChEBI" id="CHEBI:18248"/>
    </ligandPart>
</feature>
<accession>A0A8T0G8G5</accession>
<evidence type="ECO:0000256" key="4">
    <source>
        <dbReference type="ARBA" id="ARBA00023004"/>
    </source>
</evidence>
<evidence type="ECO:0000256" key="1">
    <source>
        <dbReference type="ARBA" id="ARBA00010617"/>
    </source>
</evidence>
<evidence type="ECO:0000256" key="6">
    <source>
        <dbReference type="RuleBase" id="RU000461"/>
    </source>
</evidence>
<dbReference type="SUPFAM" id="SSF48264">
    <property type="entry name" value="Cytochrome P450"/>
    <property type="match status" value="1"/>
</dbReference>
<evidence type="ECO:0000256" key="2">
    <source>
        <dbReference type="ARBA" id="ARBA00022723"/>
    </source>
</evidence>
<name>A0A8T0G8G5_CERPU</name>
<dbReference type="CDD" id="cd20618">
    <property type="entry name" value="CYP71_clan"/>
    <property type="match status" value="1"/>
</dbReference>
<dbReference type="EMBL" id="CM026433">
    <property type="protein sequence ID" value="KAG0554188.1"/>
    <property type="molecule type" value="Genomic_DNA"/>
</dbReference>
<proteinExistence type="inferred from homology"/>